<dbReference type="GeneID" id="105273795"/>
<feature type="domain" description="DUF4789" evidence="2">
    <location>
        <begin position="55"/>
        <end position="141"/>
    </location>
</feature>
<sequence length="159" mass="17839">MEKSLGKLLFVCWILLLNSLIHSQDIVFPVDEDHTHLGGSKGPLMERIPVYIPGRCPENMYLYPGSGNKSTWICDCKPGYLYFPLNGTCHAAFRKGPCNQGEYAILWKNEVIPRCASNPCLLDGSVWFRGGCHHLNSRGPCQSGVVRVNYDTYQLDCLT</sequence>
<dbReference type="Pfam" id="PF16033">
    <property type="entry name" value="DUF4789"/>
    <property type="match status" value="1"/>
</dbReference>
<accession>A0A9R1TU12</accession>
<organism evidence="3 4">
    <name type="scientific">Fopius arisanus</name>
    <dbReference type="NCBI Taxonomy" id="64838"/>
    <lineage>
        <taxon>Eukaryota</taxon>
        <taxon>Metazoa</taxon>
        <taxon>Ecdysozoa</taxon>
        <taxon>Arthropoda</taxon>
        <taxon>Hexapoda</taxon>
        <taxon>Insecta</taxon>
        <taxon>Pterygota</taxon>
        <taxon>Neoptera</taxon>
        <taxon>Endopterygota</taxon>
        <taxon>Hymenoptera</taxon>
        <taxon>Apocrita</taxon>
        <taxon>Ichneumonoidea</taxon>
        <taxon>Braconidae</taxon>
        <taxon>Opiinae</taxon>
        <taxon>Fopius</taxon>
    </lineage>
</organism>
<dbReference type="RefSeq" id="XP_011314733.1">
    <property type="nucleotide sequence ID" value="XM_011316431.1"/>
</dbReference>
<keyword evidence="3" id="KW-1185">Reference proteome</keyword>
<protein>
    <submittedName>
        <fullName evidence="4">Uncharacterized protein isoform X1</fullName>
    </submittedName>
    <submittedName>
        <fullName evidence="5">Uncharacterized protein isoform X2</fullName>
    </submittedName>
</protein>
<gene>
    <name evidence="4 5" type="primary">LOC105273795</name>
</gene>
<evidence type="ECO:0000313" key="5">
    <source>
        <dbReference type="RefSeq" id="XP_011314733.1"/>
    </source>
</evidence>
<accession>A0A9R1TS41</accession>
<evidence type="ECO:0000313" key="3">
    <source>
        <dbReference type="Proteomes" id="UP000694866"/>
    </source>
</evidence>
<evidence type="ECO:0000313" key="4">
    <source>
        <dbReference type="RefSeq" id="XP_011314732.1"/>
    </source>
</evidence>
<dbReference type="KEGG" id="fas:105273795"/>
<feature type="signal peptide" evidence="1">
    <location>
        <begin position="1"/>
        <end position="23"/>
    </location>
</feature>
<feature type="chain" id="PRO_5044701568" evidence="1">
    <location>
        <begin position="24"/>
        <end position="159"/>
    </location>
</feature>
<keyword evidence="1" id="KW-0732">Signal</keyword>
<dbReference type="OrthoDB" id="6338576at2759"/>
<evidence type="ECO:0000256" key="1">
    <source>
        <dbReference type="SAM" id="SignalP"/>
    </source>
</evidence>
<dbReference type="InterPro" id="IPR031993">
    <property type="entry name" value="DUF4789"/>
</dbReference>
<dbReference type="Proteomes" id="UP000694866">
    <property type="component" value="Unplaced"/>
</dbReference>
<dbReference type="PANTHER" id="PTHR21177:SF4">
    <property type="entry name" value="IP06524P"/>
    <property type="match status" value="1"/>
</dbReference>
<reference evidence="4 5" key="1">
    <citation type="submission" date="2025-04" db="UniProtKB">
        <authorList>
            <consortium name="RefSeq"/>
        </authorList>
    </citation>
    <scope>IDENTIFICATION</scope>
    <source>
        <strain evidence="4 5">USDA-PBARC FA_bdor</strain>
        <tissue evidence="4 5">Whole organism</tissue>
    </source>
</reference>
<dbReference type="AlphaFoldDB" id="A0A9R1TS41"/>
<proteinExistence type="predicted"/>
<evidence type="ECO:0000259" key="2">
    <source>
        <dbReference type="Pfam" id="PF16033"/>
    </source>
</evidence>
<dbReference type="PANTHER" id="PTHR21177">
    <property type="entry name" value="IP06524P-RELATED"/>
    <property type="match status" value="1"/>
</dbReference>
<name>A0A9R1TS41_9HYME</name>
<dbReference type="RefSeq" id="XP_011314732.1">
    <property type="nucleotide sequence ID" value="XM_011316430.1"/>
</dbReference>